<dbReference type="EC" id="3.1.26.4" evidence="3"/>
<dbReference type="PANTHER" id="PTHR10642:SF26">
    <property type="entry name" value="RIBONUCLEASE H1"/>
    <property type="match status" value="1"/>
</dbReference>
<accession>A0A219AMS1</accession>
<dbReference type="Pfam" id="PF00075">
    <property type="entry name" value="RNase_H"/>
    <property type="match status" value="1"/>
</dbReference>
<dbReference type="GO" id="GO:0004523">
    <property type="term" value="F:RNA-DNA hybrid ribonuclease activity"/>
    <property type="evidence" value="ECO:0007669"/>
    <property type="project" value="UniProtKB-EC"/>
</dbReference>
<dbReference type="OrthoDB" id="407198at2759"/>
<dbReference type="STRING" id="1380566.A0A219AMS1"/>
<dbReference type="Gene3D" id="3.30.420.10">
    <property type="entry name" value="Ribonuclease H-like superfamily/Ribonuclease H"/>
    <property type="match status" value="1"/>
</dbReference>
<evidence type="ECO:0000256" key="8">
    <source>
        <dbReference type="SAM" id="MobiDB-lite"/>
    </source>
</evidence>
<dbReference type="GeneID" id="28854430"/>
<keyword evidence="5" id="KW-0479">Metal-binding</keyword>
<feature type="domain" description="RNase H type-1" evidence="9">
    <location>
        <begin position="198"/>
        <end position="358"/>
    </location>
</feature>
<comment type="caution">
    <text evidence="10">The sequence shown here is derived from an EMBL/GenBank/DDBJ whole genome shotgun (WGS) entry which is preliminary data.</text>
</comment>
<dbReference type="CDD" id="cd13934">
    <property type="entry name" value="RNase_H_Dikarya_like"/>
    <property type="match status" value="1"/>
</dbReference>
<dbReference type="PANTHER" id="PTHR10642">
    <property type="entry name" value="RIBONUCLEASE H1"/>
    <property type="match status" value="1"/>
</dbReference>
<evidence type="ECO:0000313" key="10">
    <source>
        <dbReference type="EMBL" id="OWT42227.1"/>
    </source>
</evidence>
<evidence type="ECO:0000256" key="2">
    <source>
        <dbReference type="ARBA" id="ARBA00005300"/>
    </source>
</evidence>
<dbReference type="InterPro" id="IPR050092">
    <property type="entry name" value="RNase_H"/>
</dbReference>
<dbReference type="InterPro" id="IPR036397">
    <property type="entry name" value="RNaseH_sf"/>
</dbReference>
<evidence type="ECO:0000256" key="4">
    <source>
        <dbReference type="ARBA" id="ARBA00022722"/>
    </source>
</evidence>
<feature type="compositionally biased region" description="Polar residues" evidence="8">
    <location>
        <begin position="7"/>
        <end position="21"/>
    </location>
</feature>
<evidence type="ECO:0000256" key="6">
    <source>
        <dbReference type="ARBA" id="ARBA00022759"/>
    </source>
</evidence>
<sequence length="374" mass="41462">MSPGSFEYSSASPVNSPRTTAQYNSTMLSHLHVIDDSDADDGIGHVVDDSESDDGSGYVVDDSDSDDSIGPVELPDGRLVCRPHGLTFCPYCCVDFSFMEELLEDPEERLERETNELYEQLSDEMQADIDARWVPPEGLQTVQHTMETMEPKLASTSSIQPHHRNLAAAPSDEAQDVSFPPSSIRPIPPVARFIRRDDSEQLLIYADGACLNNGQPNPKAGWAFVFKPDTNQPSGIVSARLEKKGPFGDAFAQTSNRAELRAVLAALRFRHWRGEGFSTLVFATDSEYVAEGATSWIRGWVRNGWKTSTGADVKNKDMCEVLLGEVERWDDEGLKIQFWRIPRTLNGMADSAAKQAARKVEDPDDYRDVLGVLT</sequence>
<dbReference type="KEGG" id="pchm:VFPPC_18653"/>
<evidence type="ECO:0000256" key="1">
    <source>
        <dbReference type="ARBA" id="ARBA00000077"/>
    </source>
</evidence>
<name>A0A219AMS1_METCM</name>
<evidence type="ECO:0000256" key="7">
    <source>
        <dbReference type="ARBA" id="ARBA00022801"/>
    </source>
</evidence>
<proteinExistence type="inferred from homology"/>
<evidence type="ECO:0000259" key="9">
    <source>
        <dbReference type="PROSITE" id="PS50879"/>
    </source>
</evidence>
<keyword evidence="6" id="KW-0255">Endonuclease</keyword>
<evidence type="ECO:0000256" key="3">
    <source>
        <dbReference type="ARBA" id="ARBA00012180"/>
    </source>
</evidence>
<dbReference type="RefSeq" id="XP_022284777.1">
    <property type="nucleotide sequence ID" value="XM_022430231.1"/>
</dbReference>
<reference evidence="10 11" key="1">
    <citation type="journal article" date="2016" name="PLoS Pathog.">
        <title>Biosynthesis of antibiotic leucinostatins in bio-control fungus Purpureocillium lilacinum and their inhibition on phytophthora revealed by genome mining.</title>
        <authorList>
            <person name="Wang G."/>
            <person name="Liu Z."/>
            <person name="Lin R."/>
            <person name="Li E."/>
            <person name="Mao Z."/>
            <person name="Ling J."/>
            <person name="Yang Y."/>
            <person name="Yin W.B."/>
            <person name="Xie B."/>
        </authorList>
    </citation>
    <scope>NUCLEOTIDE SEQUENCE [LARGE SCALE GENOMIC DNA]</scope>
    <source>
        <strain evidence="10">170</strain>
    </source>
</reference>
<evidence type="ECO:0000256" key="5">
    <source>
        <dbReference type="ARBA" id="ARBA00022723"/>
    </source>
</evidence>
<comment type="catalytic activity">
    <reaction evidence="1">
        <text>Endonucleolytic cleavage to 5'-phosphomonoester.</text>
        <dbReference type="EC" id="3.1.26.4"/>
    </reaction>
</comment>
<keyword evidence="7" id="KW-0378">Hydrolase</keyword>
<dbReference type="InterPro" id="IPR002156">
    <property type="entry name" value="RNaseH_domain"/>
</dbReference>
<gene>
    <name evidence="10" type="ORF">VFPPC_18653</name>
</gene>
<dbReference type="Proteomes" id="UP000078397">
    <property type="component" value="Unassembled WGS sequence"/>
</dbReference>
<dbReference type="GO" id="GO:0003676">
    <property type="term" value="F:nucleic acid binding"/>
    <property type="evidence" value="ECO:0007669"/>
    <property type="project" value="InterPro"/>
</dbReference>
<protein>
    <recommendedName>
        <fullName evidence="3">ribonuclease H</fullName>
        <ecNumber evidence="3">3.1.26.4</ecNumber>
    </recommendedName>
</protein>
<dbReference type="GO" id="GO:0046872">
    <property type="term" value="F:metal ion binding"/>
    <property type="evidence" value="ECO:0007669"/>
    <property type="project" value="UniProtKB-KW"/>
</dbReference>
<dbReference type="SUPFAM" id="SSF53098">
    <property type="entry name" value="Ribonuclease H-like"/>
    <property type="match status" value="1"/>
</dbReference>
<comment type="similarity">
    <text evidence="2">Belongs to the RNase H family.</text>
</comment>
<keyword evidence="11" id="KW-1185">Reference proteome</keyword>
<organism evidence="10 11">
    <name type="scientific">Pochonia chlamydosporia 170</name>
    <dbReference type="NCBI Taxonomy" id="1380566"/>
    <lineage>
        <taxon>Eukaryota</taxon>
        <taxon>Fungi</taxon>
        <taxon>Dikarya</taxon>
        <taxon>Ascomycota</taxon>
        <taxon>Pezizomycotina</taxon>
        <taxon>Sordariomycetes</taxon>
        <taxon>Hypocreomycetidae</taxon>
        <taxon>Hypocreales</taxon>
        <taxon>Clavicipitaceae</taxon>
        <taxon>Pochonia</taxon>
    </lineage>
</organism>
<feature type="region of interest" description="Disordered" evidence="8">
    <location>
        <begin position="39"/>
        <end position="71"/>
    </location>
</feature>
<dbReference type="AlphaFoldDB" id="A0A219AMS1"/>
<evidence type="ECO:0000313" key="11">
    <source>
        <dbReference type="Proteomes" id="UP000078397"/>
    </source>
</evidence>
<dbReference type="GO" id="GO:0043137">
    <property type="term" value="P:DNA replication, removal of RNA primer"/>
    <property type="evidence" value="ECO:0007669"/>
    <property type="project" value="TreeGrafter"/>
</dbReference>
<feature type="region of interest" description="Disordered" evidence="8">
    <location>
        <begin position="1"/>
        <end position="21"/>
    </location>
</feature>
<keyword evidence="4" id="KW-0540">Nuclease</keyword>
<dbReference type="InterPro" id="IPR012337">
    <property type="entry name" value="RNaseH-like_sf"/>
</dbReference>
<dbReference type="EMBL" id="LSBJ02000041">
    <property type="protein sequence ID" value="OWT42227.1"/>
    <property type="molecule type" value="Genomic_DNA"/>
</dbReference>
<dbReference type="PROSITE" id="PS50879">
    <property type="entry name" value="RNASE_H_1"/>
    <property type="match status" value="1"/>
</dbReference>